<dbReference type="GO" id="GO:0012505">
    <property type="term" value="C:endomembrane system"/>
    <property type="evidence" value="ECO:0007669"/>
    <property type="project" value="UniProtKB-ARBA"/>
</dbReference>
<evidence type="ECO:0000256" key="6">
    <source>
        <dbReference type="ARBA" id="ARBA00023136"/>
    </source>
</evidence>
<evidence type="ECO:0000256" key="1">
    <source>
        <dbReference type="ARBA" id="ARBA00004141"/>
    </source>
</evidence>
<keyword evidence="2 8" id="KW-0813">Transport</keyword>
<proteinExistence type="inferred from homology"/>
<dbReference type="GO" id="GO:0016020">
    <property type="term" value="C:membrane"/>
    <property type="evidence" value="ECO:0007669"/>
    <property type="project" value="UniProtKB-SubCell"/>
</dbReference>
<gene>
    <name evidence="10" type="ORF">V7S43_011172</name>
</gene>
<evidence type="ECO:0000313" key="10">
    <source>
        <dbReference type="EMBL" id="KAL3663757.1"/>
    </source>
</evidence>
<dbReference type="InterPro" id="IPR011691">
    <property type="entry name" value="Vesicle_transpt_SFT2"/>
</dbReference>
<name>A0ABD3FCV4_9STRA</name>
<evidence type="ECO:0000256" key="7">
    <source>
        <dbReference type="ARBA" id="ARBA00025800"/>
    </source>
</evidence>
<dbReference type="PANTHER" id="PTHR23137">
    <property type="entry name" value="VESICLE TRANSPORT PROTEIN-RELATED"/>
    <property type="match status" value="1"/>
</dbReference>
<comment type="caution">
    <text evidence="10">The sequence shown here is derived from an EMBL/GenBank/DDBJ whole genome shotgun (WGS) entry which is preliminary data.</text>
</comment>
<accession>A0ABD3FCV4</accession>
<keyword evidence="6 8" id="KW-0472">Membrane</keyword>
<evidence type="ECO:0000256" key="3">
    <source>
        <dbReference type="ARBA" id="ARBA00022692"/>
    </source>
</evidence>
<comment type="subcellular location">
    <subcellularLocation>
        <location evidence="1 8">Membrane</location>
        <topology evidence="1 8">Multi-pass membrane protein</topology>
    </subcellularLocation>
</comment>
<dbReference type="AlphaFoldDB" id="A0ABD3FCV4"/>
<evidence type="ECO:0000256" key="8">
    <source>
        <dbReference type="RuleBase" id="RU363111"/>
    </source>
</evidence>
<evidence type="ECO:0000256" key="4">
    <source>
        <dbReference type="ARBA" id="ARBA00022927"/>
    </source>
</evidence>
<reference evidence="10 11" key="1">
    <citation type="submission" date="2024-09" db="EMBL/GenBank/DDBJ databases">
        <title>Genome sequencing and assembly of Phytophthora oleae, isolate VK10A, causative agent of rot of olive drupes.</title>
        <authorList>
            <person name="Conti Taguali S."/>
            <person name="Riolo M."/>
            <person name="La Spada F."/>
            <person name="Cacciola S.O."/>
            <person name="Dionisio G."/>
        </authorList>
    </citation>
    <scope>NUCLEOTIDE SEQUENCE [LARGE SCALE GENOMIC DNA]</scope>
    <source>
        <strain evidence="10 11">VK10A</strain>
    </source>
</reference>
<evidence type="ECO:0000256" key="2">
    <source>
        <dbReference type="ARBA" id="ARBA00022448"/>
    </source>
</evidence>
<feature type="transmembrane region" description="Helical" evidence="8">
    <location>
        <begin position="194"/>
        <end position="217"/>
    </location>
</feature>
<keyword evidence="4 8" id="KW-0653">Protein transport</keyword>
<evidence type="ECO:0000256" key="5">
    <source>
        <dbReference type="ARBA" id="ARBA00022989"/>
    </source>
</evidence>
<dbReference type="Proteomes" id="UP001632037">
    <property type="component" value="Unassembled WGS sequence"/>
</dbReference>
<keyword evidence="11" id="KW-1185">Reference proteome</keyword>
<protein>
    <recommendedName>
        <fullName evidence="8">Vesicle transport protein</fullName>
    </recommendedName>
</protein>
<dbReference type="PANTHER" id="PTHR23137:SF36">
    <property type="entry name" value="VESICLE TRANSPORT PROTEIN SFT2C"/>
    <property type="match status" value="1"/>
</dbReference>
<dbReference type="InterPro" id="IPR007305">
    <property type="entry name" value="Vesicle_transpt_Got1/SFT2"/>
</dbReference>
<comment type="similarity">
    <text evidence="7 8">Belongs to the SFT2 family.</text>
</comment>
<evidence type="ECO:0000313" key="11">
    <source>
        <dbReference type="Proteomes" id="UP001632037"/>
    </source>
</evidence>
<organism evidence="10 11">
    <name type="scientific">Phytophthora oleae</name>
    <dbReference type="NCBI Taxonomy" id="2107226"/>
    <lineage>
        <taxon>Eukaryota</taxon>
        <taxon>Sar</taxon>
        <taxon>Stramenopiles</taxon>
        <taxon>Oomycota</taxon>
        <taxon>Peronosporomycetes</taxon>
        <taxon>Peronosporales</taxon>
        <taxon>Peronosporaceae</taxon>
        <taxon>Phytophthora</taxon>
    </lineage>
</organism>
<feature type="region of interest" description="Disordered" evidence="9">
    <location>
        <begin position="1"/>
        <end position="23"/>
    </location>
</feature>
<sequence length="264" mass="28184">MSAWEQWGGKKPTGGGLQGAQDAFNSLLRSSPLSTASTVSTDSEGSVGSSLKKMWDSARDLTKNAVAAPTSSNNAATKNAADALENGQMDDAVNDATAVKWPLWRKNSSSQGGLIPSMSWNTRFKYFVAMAMLGMLFFGMASIFLPLIMVRPSKFALSFTLGSMCCMGAFAMLKGPQAYMSGLLQPNRLLLTSAYFLTLGCTLYSCLILGNYVFVVLSSVMQLMTLGSFALSAFPGGNSSLKAFGALFVRSARGMIQALARLFR</sequence>
<dbReference type="Pfam" id="PF04178">
    <property type="entry name" value="Got1"/>
    <property type="match status" value="1"/>
</dbReference>
<feature type="transmembrane region" description="Helical" evidence="8">
    <location>
        <begin position="126"/>
        <end position="149"/>
    </location>
</feature>
<dbReference type="GO" id="GO:0015031">
    <property type="term" value="P:protein transport"/>
    <property type="evidence" value="ECO:0007669"/>
    <property type="project" value="UniProtKB-KW"/>
</dbReference>
<keyword evidence="3 8" id="KW-0812">Transmembrane</keyword>
<dbReference type="GO" id="GO:0005737">
    <property type="term" value="C:cytoplasm"/>
    <property type="evidence" value="ECO:0007669"/>
    <property type="project" value="UniProtKB-ARBA"/>
</dbReference>
<dbReference type="EMBL" id="JBIMZQ010000026">
    <property type="protein sequence ID" value="KAL3663757.1"/>
    <property type="molecule type" value="Genomic_DNA"/>
</dbReference>
<comment type="function">
    <text evidence="8">May be involved in fusion of retrograde transport vesicles derived from an endocytic compartment with the Golgi complex.</text>
</comment>
<keyword evidence="5 8" id="KW-1133">Transmembrane helix</keyword>
<evidence type="ECO:0000256" key="9">
    <source>
        <dbReference type="SAM" id="MobiDB-lite"/>
    </source>
</evidence>
<feature type="transmembrane region" description="Helical" evidence="8">
    <location>
        <begin position="155"/>
        <end position="173"/>
    </location>
</feature>
<comment type="caution">
    <text evidence="8">Lacks conserved residue(s) required for the propagation of feature annotation.</text>
</comment>